<protein>
    <submittedName>
        <fullName evidence="1">CLUMA_CG020120, isoform A</fullName>
    </submittedName>
</protein>
<dbReference type="AlphaFoldDB" id="A0A1J1J5R6"/>
<organism evidence="1 2">
    <name type="scientific">Clunio marinus</name>
    <dbReference type="NCBI Taxonomy" id="568069"/>
    <lineage>
        <taxon>Eukaryota</taxon>
        <taxon>Metazoa</taxon>
        <taxon>Ecdysozoa</taxon>
        <taxon>Arthropoda</taxon>
        <taxon>Hexapoda</taxon>
        <taxon>Insecta</taxon>
        <taxon>Pterygota</taxon>
        <taxon>Neoptera</taxon>
        <taxon>Endopterygota</taxon>
        <taxon>Diptera</taxon>
        <taxon>Nematocera</taxon>
        <taxon>Chironomoidea</taxon>
        <taxon>Chironomidae</taxon>
        <taxon>Clunio</taxon>
    </lineage>
</organism>
<reference evidence="1 2" key="1">
    <citation type="submission" date="2015-04" db="EMBL/GenBank/DDBJ databases">
        <authorList>
            <person name="Syromyatnikov M.Y."/>
            <person name="Popov V.N."/>
        </authorList>
    </citation>
    <scope>NUCLEOTIDE SEQUENCE [LARGE SCALE GENOMIC DNA]</scope>
</reference>
<name>A0A1J1J5R6_9DIPT</name>
<gene>
    <name evidence="1" type="ORF">CLUMA_CG020120</name>
</gene>
<accession>A0A1J1J5R6</accession>
<sequence length="91" mass="10880">MTFNQEAESIFTYSIRDDRNRKIASFRNALYGKYAGVENMRYTHKISNQHSRRCNQNTRLMERPTPVAKYLKINEKEKKCFLWVSTILSKN</sequence>
<proteinExistence type="predicted"/>
<keyword evidence="2" id="KW-1185">Reference proteome</keyword>
<dbReference type="Proteomes" id="UP000183832">
    <property type="component" value="Unassembled WGS sequence"/>
</dbReference>
<evidence type="ECO:0000313" key="2">
    <source>
        <dbReference type="Proteomes" id="UP000183832"/>
    </source>
</evidence>
<evidence type="ECO:0000313" key="1">
    <source>
        <dbReference type="EMBL" id="CRL07124.1"/>
    </source>
</evidence>
<dbReference type="EMBL" id="CVRI01000070">
    <property type="protein sequence ID" value="CRL07124.1"/>
    <property type="molecule type" value="Genomic_DNA"/>
</dbReference>